<dbReference type="InterPro" id="IPR036390">
    <property type="entry name" value="WH_DNA-bd_sf"/>
</dbReference>
<keyword evidence="2" id="KW-0805">Transcription regulation</keyword>
<dbReference type="InterPro" id="IPR050950">
    <property type="entry name" value="HTH-type_LysR_regulators"/>
</dbReference>
<evidence type="ECO:0000259" key="5">
    <source>
        <dbReference type="PROSITE" id="PS50931"/>
    </source>
</evidence>
<dbReference type="Pfam" id="PF00126">
    <property type="entry name" value="HTH_1"/>
    <property type="match status" value="1"/>
</dbReference>
<gene>
    <name evidence="6" type="ORF">APZ18_12870</name>
</gene>
<dbReference type="PANTHER" id="PTHR30419">
    <property type="entry name" value="HTH-TYPE TRANSCRIPTIONAL REGULATOR YBHD"/>
    <property type="match status" value="1"/>
</dbReference>
<dbReference type="InterPro" id="IPR000847">
    <property type="entry name" value="LysR_HTH_N"/>
</dbReference>
<dbReference type="Proteomes" id="UP000050833">
    <property type="component" value="Unassembled WGS sequence"/>
</dbReference>
<protein>
    <submittedName>
        <fullName evidence="6">LysR family transcriptional regulator</fullName>
    </submittedName>
</protein>
<dbReference type="PRINTS" id="PR00039">
    <property type="entry name" value="HTHLYSR"/>
</dbReference>
<feature type="domain" description="HTH lysR-type" evidence="5">
    <location>
        <begin position="1"/>
        <end position="58"/>
    </location>
</feature>
<evidence type="ECO:0000256" key="2">
    <source>
        <dbReference type="ARBA" id="ARBA00023015"/>
    </source>
</evidence>
<evidence type="ECO:0000256" key="4">
    <source>
        <dbReference type="ARBA" id="ARBA00023163"/>
    </source>
</evidence>
<keyword evidence="4" id="KW-0804">Transcription</keyword>
<proteinExistence type="inferred from homology"/>
<accession>A0AAW3JSM6</accession>
<dbReference type="RefSeq" id="WP_022013536.1">
    <property type="nucleotide sequence ID" value="NZ_DBGBRS010000082.1"/>
</dbReference>
<evidence type="ECO:0000256" key="1">
    <source>
        <dbReference type="ARBA" id="ARBA00009437"/>
    </source>
</evidence>
<dbReference type="GO" id="GO:0005829">
    <property type="term" value="C:cytosol"/>
    <property type="evidence" value="ECO:0007669"/>
    <property type="project" value="TreeGrafter"/>
</dbReference>
<dbReference type="CDD" id="cd05466">
    <property type="entry name" value="PBP2_LTTR_substrate"/>
    <property type="match status" value="1"/>
</dbReference>
<dbReference type="Pfam" id="PF03466">
    <property type="entry name" value="LysR_substrate"/>
    <property type="match status" value="1"/>
</dbReference>
<reference evidence="6 7" key="1">
    <citation type="submission" date="2015-10" db="EMBL/GenBank/DDBJ databases">
        <title>Butyribacter intestini gen. nov., sp. nov., a butyric acid-producing bacterium of the family Lachnospiraceae isolated from the human faeces.</title>
        <authorList>
            <person name="Zou Y."/>
            <person name="Xue W."/>
            <person name="Luo G."/>
            <person name="Lv M."/>
        </authorList>
    </citation>
    <scope>NUCLEOTIDE SEQUENCE [LARGE SCALE GENOMIC DNA]</scope>
    <source>
        <strain evidence="6 7">TF01-11</strain>
    </source>
</reference>
<dbReference type="FunFam" id="1.10.10.10:FF:000001">
    <property type="entry name" value="LysR family transcriptional regulator"/>
    <property type="match status" value="1"/>
</dbReference>
<comment type="similarity">
    <text evidence="1">Belongs to the LysR transcriptional regulatory family.</text>
</comment>
<keyword evidence="7" id="KW-1185">Reference proteome</keyword>
<organism evidence="6 7">
    <name type="scientific">Butyribacter intestini</name>
    <dbReference type="NCBI Taxonomy" id="1703332"/>
    <lineage>
        <taxon>Bacteria</taxon>
        <taxon>Bacillati</taxon>
        <taxon>Bacillota</taxon>
        <taxon>Clostridia</taxon>
        <taxon>Lachnospirales</taxon>
        <taxon>Lachnospiraceae</taxon>
        <taxon>Butyribacter</taxon>
    </lineage>
</organism>
<dbReference type="AlphaFoldDB" id="A0AAW3JSM6"/>
<dbReference type="Gene3D" id="3.40.190.290">
    <property type="match status" value="1"/>
</dbReference>
<dbReference type="InterPro" id="IPR036388">
    <property type="entry name" value="WH-like_DNA-bd_sf"/>
</dbReference>
<dbReference type="GO" id="GO:0003677">
    <property type="term" value="F:DNA binding"/>
    <property type="evidence" value="ECO:0007669"/>
    <property type="project" value="UniProtKB-KW"/>
</dbReference>
<evidence type="ECO:0000256" key="3">
    <source>
        <dbReference type="ARBA" id="ARBA00023125"/>
    </source>
</evidence>
<dbReference type="Gene3D" id="1.10.10.10">
    <property type="entry name" value="Winged helix-like DNA-binding domain superfamily/Winged helix DNA-binding domain"/>
    <property type="match status" value="1"/>
</dbReference>
<dbReference type="SUPFAM" id="SSF53850">
    <property type="entry name" value="Periplasmic binding protein-like II"/>
    <property type="match status" value="1"/>
</dbReference>
<dbReference type="InterPro" id="IPR005119">
    <property type="entry name" value="LysR_subst-bd"/>
</dbReference>
<comment type="caution">
    <text evidence="6">The sequence shown here is derived from an EMBL/GenBank/DDBJ whole genome shotgun (WGS) entry which is preliminary data.</text>
</comment>
<sequence>MTLDYYRIFFYVARYKSFSKAAEALNNNQPNITRYMNILESELGCKLLIRSHKGVKLTPEGKQLYDHVAVAMAQLTTGENELIRNKSLETGIVSIGVSETALRLFLLPKLEKFHKKYPHVRLRISNHSAPQAVSALEKGLVDFAVITTPVDYKKPLHMTTLYPFKEILICGKDYSEIAQKRQSLHDLLNIPFISLTDGTATHDSHHQYFFDNHLKFAPDIEAATTDQIIPMVIHNLGIGFCPEKLAKPFIESGDILQIPLIESELEREICLIQDISRGTSIAVSKLINMLIED</sequence>
<dbReference type="PROSITE" id="PS50931">
    <property type="entry name" value="HTH_LYSR"/>
    <property type="match status" value="1"/>
</dbReference>
<dbReference type="GO" id="GO:0003700">
    <property type="term" value="F:DNA-binding transcription factor activity"/>
    <property type="evidence" value="ECO:0007669"/>
    <property type="project" value="InterPro"/>
</dbReference>
<name>A0AAW3JSM6_9FIRM</name>
<evidence type="ECO:0000313" key="6">
    <source>
        <dbReference type="EMBL" id="KQC85557.1"/>
    </source>
</evidence>
<dbReference type="SUPFAM" id="SSF46785">
    <property type="entry name" value="Winged helix' DNA-binding domain"/>
    <property type="match status" value="1"/>
</dbReference>
<evidence type="ECO:0000313" key="7">
    <source>
        <dbReference type="Proteomes" id="UP000050833"/>
    </source>
</evidence>
<keyword evidence="3" id="KW-0238">DNA-binding</keyword>
<dbReference type="EMBL" id="LLKB01000005">
    <property type="protein sequence ID" value="KQC85557.1"/>
    <property type="molecule type" value="Genomic_DNA"/>
</dbReference>